<evidence type="ECO:0000313" key="1">
    <source>
        <dbReference type="EMBL" id="QIG79970.1"/>
    </source>
</evidence>
<organism evidence="1 2">
    <name type="scientific">Stakelama tenebrarum</name>
    <dbReference type="NCBI Taxonomy" id="2711215"/>
    <lineage>
        <taxon>Bacteria</taxon>
        <taxon>Pseudomonadati</taxon>
        <taxon>Pseudomonadota</taxon>
        <taxon>Alphaproteobacteria</taxon>
        <taxon>Sphingomonadales</taxon>
        <taxon>Sphingomonadaceae</taxon>
        <taxon>Stakelama</taxon>
    </lineage>
</organism>
<name>A0A6G6Y4Y9_9SPHN</name>
<dbReference type="RefSeq" id="WP_165326973.1">
    <property type="nucleotide sequence ID" value="NZ_CP049109.1"/>
</dbReference>
<dbReference type="EMBL" id="CP049109">
    <property type="protein sequence ID" value="QIG79970.1"/>
    <property type="molecule type" value="Genomic_DNA"/>
</dbReference>
<proteinExistence type="predicted"/>
<reference evidence="1 2" key="1">
    <citation type="submission" date="2020-02" db="EMBL/GenBank/DDBJ databases">
        <authorList>
            <person name="Zheng R.K."/>
            <person name="Sun C.M."/>
        </authorList>
    </citation>
    <scope>NUCLEOTIDE SEQUENCE [LARGE SCALE GENOMIC DNA]</scope>
    <source>
        <strain evidence="2">zrk23</strain>
    </source>
</reference>
<dbReference type="KEGG" id="spzr:G5C33_09410"/>
<sequence length="99" mass="10938">MTRRSFSDVDAVARADERCAVTALAEKRAGQIAAQADAGRIGREEADFAARQVRAFAQDVMTGLHRDGADGPKLREALRRMVAQADARDARDARERRNR</sequence>
<accession>A0A6G6Y4Y9</accession>
<protein>
    <submittedName>
        <fullName evidence="1">Uncharacterized protein</fullName>
    </submittedName>
</protein>
<dbReference type="Proteomes" id="UP000501568">
    <property type="component" value="Chromosome"/>
</dbReference>
<evidence type="ECO:0000313" key="2">
    <source>
        <dbReference type="Proteomes" id="UP000501568"/>
    </source>
</evidence>
<keyword evidence="2" id="KW-1185">Reference proteome</keyword>
<gene>
    <name evidence="1" type="ORF">G5C33_09410</name>
</gene>
<dbReference type="AlphaFoldDB" id="A0A6G6Y4Y9"/>